<evidence type="ECO:0000256" key="2">
    <source>
        <dbReference type="ARBA" id="ARBA00008779"/>
    </source>
</evidence>
<dbReference type="PROSITE" id="PS00149">
    <property type="entry name" value="SULFATASE_2"/>
    <property type="match status" value="1"/>
</dbReference>
<protein>
    <submittedName>
        <fullName evidence="8">Arylsulfatase A-like</fullName>
    </submittedName>
</protein>
<dbReference type="InterPro" id="IPR017850">
    <property type="entry name" value="Alkaline_phosphatase_core_sf"/>
</dbReference>
<feature type="domain" description="Sulfatase N-terminal" evidence="6">
    <location>
        <begin position="62"/>
        <end position="193"/>
    </location>
</feature>
<dbReference type="Gene3D" id="3.40.720.10">
    <property type="entry name" value="Alkaline Phosphatase, subunit A"/>
    <property type="match status" value="1"/>
</dbReference>
<sequence>MAMLALDRAQGLWRSWRVNLGLKTLQLPASFWTTMSAWPPSWLLALCSMVLLASLGSAHQPPNIVLIFADDLGFGDLASYGHPTSATPNLDKMAAEGLRFTDFYSSSPVCSPSRAALLTGRYQTRSGIYPGVFYPGSQGGLPLAEVTVAELLKEHGYATAMVGKWHLGLGLNGTFLPTNQGFDHFLGVPYSHDQVGSCRG</sequence>
<evidence type="ECO:0000313" key="8">
    <source>
        <dbReference type="RefSeq" id="XP_026549128.1"/>
    </source>
</evidence>
<evidence type="ECO:0000256" key="3">
    <source>
        <dbReference type="ARBA" id="ARBA00022723"/>
    </source>
</evidence>
<proteinExistence type="inferred from homology"/>
<dbReference type="SUPFAM" id="SSF53649">
    <property type="entry name" value="Alkaline phosphatase-like"/>
    <property type="match status" value="1"/>
</dbReference>
<dbReference type="PANTHER" id="PTHR42693:SF11">
    <property type="entry name" value="ARYLSULFATASE A"/>
    <property type="match status" value="1"/>
</dbReference>
<dbReference type="PANTHER" id="PTHR42693">
    <property type="entry name" value="ARYLSULFATASE FAMILY MEMBER"/>
    <property type="match status" value="1"/>
</dbReference>
<dbReference type="InterPro" id="IPR000917">
    <property type="entry name" value="Sulfatase_N"/>
</dbReference>
<dbReference type="RefSeq" id="XP_026549128.1">
    <property type="nucleotide sequence ID" value="XM_026693343.1"/>
</dbReference>
<dbReference type="GO" id="GO:0004065">
    <property type="term" value="F:arylsulfatase activity"/>
    <property type="evidence" value="ECO:0007669"/>
    <property type="project" value="TreeGrafter"/>
</dbReference>
<dbReference type="PROSITE" id="PS00523">
    <property type="entry name" value="SULFATASE_1"/>
    <property type="match status" value="1"/>
</dbReference>
<comment type="similarity">
    <text evidence="2">Belongs to the sulfatase family.</text>
</comment>
<organism evidence="7 8">
    <name type="scientific">Notechis scutatus</name>
    <name type="common">mainland tiger snake</name>
    <dbReference type="NCBI Taxonomy" id="8663"/>
    <lineage>
        <taxon>Eukaryota</taxon>
        <taxon>Metazoa</taxon>
        <taxon>Chordata</taxon>
        <taxon>Craniata</taxon>
        <taxon>Vertebrata</taxon>
        <taxon>Euteleostomi</taxon>
        <taxon>Lepidosauria</taxon>
        <taxon>Squamata</taxon>
        <taxon>Bifurcata</taxon>
        <taxon>Unidentata</taxon>
        <taxon>Episquamata</taxon>
        <taxon>Toxicofera</taxon>
        <taxon>Serpentes</taxon>
        <taxon>Colubroidea</taxon>
        <taxon>Elapidae</taxon>
        <taxon>Hydrophiinae</taxon>
        <taxon>Notechis</taxon>
    </lineage>
</organism>
<dbReference type="Proteomes" id="UP000504612">
    <property type="component" value="Unplaced"/>
</dbReference>
<accession>A0A6J1W8D9</accession>
<dbReference type="GeneID" id="113430952"/>
<evidence type="ECO:0000256" key="5">
    <source>
        <dbReference type="ARBA" id="ARBA00022837"/>
    </source>
</evidence>
<keyword evidence="3" id="KW-0479">Metal-binding</keyword>
<keyword evidence="5" id="KW-0106">Calcium</keyword>
<gene>
    <name evidence="8" type="primary">LOC113430952</name>
</gene>
<reference evidence="8" key="1">
    <citation type="submission" date="2025-08" db="UniProtKB">
        <authorList>
            <consortium name="RefSeq"/>
        </authorList>
    </citation>
    <scope>IDENTIFICATION</scope>
</reference>
<comment type="cofactor">
    <cofactor evidence="1">
        <name>Ca(2+)</name>
        <dbReference type="ChEBI" id="CHEBI:29108"/>
    </cofactor>
</comment>
<name>A0A6J1W8D9_9SAUR</name>
<evidence type="ECO:0000313" key="7">
    <source>
        <dbReference type="Proteomes" id="UP000504612"/>
    </source>
</evidence>
<dbReference type="InterPro" id="IPR050738">
    <property type="entry name" value="Sulfatase"/>
</dbReference>
<dbReference type="GO" id="GO:0046872">
    <property type="term" value="F:metal ion binding"/>
    <property type="evidence" value="ECO:0007669"/>
    <property type="project" value="UniProtKB-KW"/>
</dbReference>
<keyword evidence="7" id="KW-1185">Reference proteome</keyword>
<evidence type="ECO:0000256" key="4">
    <source>
        <dbReference type="ARBA" id="ARBA00022801"/>
    </source>
</evidence>
<dbReference type="Pfam" id="PF00884">
    <property type="entry name" value="Sulfatase"/>
    <property type="match status" value="1"/>
</dbReference>
<dbReference type="AlphaFoldDB" id="A0A6J1W8D9"/>
<dbReference type="KEGG" id="nss:113430952"/>
<evidence type="ECO:0000256" key="1">
    <source>
        <dbReference type="ARBA" id="ARBA00001913"/>
    </source>
</evidence>
<feature type="non-terminal residue" evidence="8">
    <location>
        <position position="200"/>
    </location>
</feature>
<dbReference type="InterPro" id="IPR024607">
    <property type="entry name" value="Sulfatase_CS"/>
</dbReference>
<keyword evidence="4" id="KW-0378">Hydrolase</keyword>
<evidence type="ECO:0000259" key="6">
    <source>
        <dbReference type="Pfam" id="PF00884"/>
    </source>
</evidence>